<gene>
    <name evidence="1" type="ORF">E1I69_02280</name>
</gene>
<organism evidence="1 2">
    <name type="scientific">Bacillus timonensis</name>
    <dbReference type="NCBI Taxonomy" id="1033734"/>
    <lineage>
        <taxon>Bacteria</taxon>
        <taxon>Bacillati</taxon>
        <taxon>Bacillota</taxon>
        <taxon>Bacilli</taxon>
        <taxon>Bacillales</taxon>
        <taxon>Bacillaceae</taxon>
        <taxon>Bacillus</taxon>
    </lineage>
</organism>
<evidence type="ECO:0000313" key="2">
    <source>
        <dbReference type="Proteomes" id="UP000306477"/>
    </source>
</evidence>
<dbReference type="InterPro" id="IPR046126">
    <property type="entry name" value="DUF6123"/>
</dbReference>
<protein>
    <recommendedName>
        <fullName evidence="3">Group-specific protein</fullName>
    </recommendedName>
</protein>
<dbReference type="OrthoDB" id="2453381at2"/>
<evidence type="ECO:0008006" key="3">
    <source>
        <dbReference type="Google" id="ProtNLM"/>
    </source>
</evidence>
<name>A0A4S3Q169_9BACI</name>
<evidence type="ECO:0000313" key="1">
    <source>
        <dbReference type="EMBL" id="THE15162.1"/>
    </source>
</evidence>
<reference evidence="1 2" key="1">
    <citation type="journal article" date="2019" name="Indoor Air">
        <title>Impacts of indoor surface finishes on bacterial viability.</title>
        <authorList>
            <person name="Hu J."/>
            <person name="Maamar S.B."/>
            <person name="Glawe A.J."/>
            <person name="Gottel N."/>
            <person name="Gilbert J.A."/>
            <person name="Hartmann E.M."/>
        </authorList>
    </citation>
    <scope>NUCLEOTIDE SEQUENCE [LARGE SCALE GENOMIC DNA]</scope>
    <source>
        <strain evidence="1 2">AF060A6</strain>
    </source>
</reference>
<dbReference type="AlphaFoldDB" id="A0A4S3Q169"/>
<dbReference type="EMBL" id="SLUB01000002">
    <property type="protein sequence ID" value="THE15162.1"/>
    <property type="molecule type" value="Genomic_DNA"/>
</dbReference>
<dbReference type="STRING" id="1033734.GCA_000285535_04030"/>
<accession>A0A4S3Q169</accession>
<proteinExistence type="predicted"/>
<dbReference type="Proteomes" id="UP000306477">
    <property type="component" value="Unassembled WGS sequence"/>
</dbReference>
<keyword evidence="2" id="KW-1185">Reference proteome</keyword>
<comment type="caution">
    <text evidence="1">The sequence shown here is derived from an EMBL/GenBank/DDBJ whole genome shotgun (WGS) entry which is preliminary data.</text>
</comment>
<dbReference type="RefSeq" id="WP_136378012.1">
    <property type="nucleotide sequence ID" value="NZ_SLUB01000002.1"/>
</dbReference>
<dbReference type="Pfam" id="PF19618">
    <property type="entry name" value="DUF6123"/>
    <property type="match status" value="1"/>
</dbReference>
<sequence length="92" mass="10714">MFKLENRVKEYLQFLAQKGFILGEDAVGFITFGQHYTAATDEIVNVAIEITLKAQKEFDGSFFISLLEMLKENQIQNRKQAYQFVKERNIMS</sequence>